<feature type="transmembrane region" description="Helical" evidence="8">
    <location>
        <begin position="146"/>
        <end position="167"/>
    </location>
</feature>
<evidence type="ECO:0008006" key="11">
    <source>
        <dbReference type="Google" id="ProtNLM"/>
    </source>
</evidence>
<keyword evidence="5 8" id="KW-1133">Transmembrane helix</keyword>
<dbReference type="PANTHER" id="PTHR20855">
    <property type="entry name" value="ADIPOR/PROGESTIN RECEPTOR-RELATED"/>
    <property type="match status" value="1"/>
</dbReference>
<dbReference type="InterPro" id="IPR005744">
    <property type="entry name" value="Hy-lIII"/>
</dbReference>
<dbReference type="NCBIfam" id="TIGR01065">
    <property type="entry name" value="hlyIII"/>
    <property type="match status" value="1"/>
</dbReference>
<dbReference type="EMBL" id="BIMR01000420">
    <property type="protein sequence ID" value="GCE78441.1"/>
    <property type="molecule type" value="Genomic_DNA"/>
</dbReference>
<keyword evidence="4 8" id="KW-0812">Transmembrane</keyword>
<gene>
    <name evidence="9" type="ORF">CBZ_34970</name>
</gene>
<feature type="transmembrane region" description="Helical" evidence="8">
    <location>
        <begin position="208"/>
        <end position="228"/>
    </location>
</feature>
<dbReference type="GO" id="GO:0005886">
    <property type="term" value="C:plasma membrane"/>
    <property type="evidence" value="ECO:0007669"/>
    <property type="project" value="UniProtKB-SubCell"/>
</dbReference>
<comment type="similarity">
    <text evidence="2">Belongs to the UPF0073 (Hly-III) family.</text>
</comment>
<sequence>MQTSPAEAPVLRSRDGSVHVTDERINTVTHLAASCFALVGAALLVAQASVEGDPWKIVGLAVYGVSVLTLFVASTLHHGIDRGPRVNEVLRTLDYASVFLLIAGSITPLVLVLFRNTYGWTVLGAVWLVAAAGIVARSMLRDLPKYVTNTLYIALGWMPVLLVGAGVPLPFGAYALMAAGGLLYSVGFVIFVVERPNPVPGVLGFHEIWHVLVVLAAVLHYLLMYRYVLPA</sequence>
<evidence type="ECO:0000256" key="6">
    <source>
        <dbReference type="ARBA" id="ARBA00023136"/>
    </source>
</evidence>
<reference evidence="9 10" key="1">
    <citation type="submission" date="2019-01" db="EMBL/GenBank/DDBJ databases">
        <title>Draft genome sequence of Cellulomonas takizawaensis strain TKZ-21.</title>
        <authorList>
            <person name="Yamamura H."/>
            <person name="Hayashi T."/>
            <person name="Hamada M."/>
            <person name="Serisawa Y."/>
            <person name="Matsuyama K."/>
            <person name="Nakagawa Y."/>
            <person name="Otoguro M."/>
            <person name="Yanagida F."/>
            <person name="Hayakawa M."/>
        </authorList>
    </citation>
    <scope>NUCLEOTIDE SEQUENCE [LARGE SCALE GENOMIC DNA]</scope>
    <source>
        <strain evidence="9 10">NBRC12680</strain>
    </source>
</reference>
<feature type="binding site" evidence="7">
    <location>
        <position position="78"/>
    </location>
    <ligand>
        <name>Zn(2+)</name>
        <dbReference type="ChEBI" id="CHEBI:29105"/>
    </ligand>
</feature>
<evidence type="ECO:0000256" key="4">
    <source>
        <dbReference type="ARBA" id="ARBA00022692"/>
    </source>
</evidence>
<keyword evidence="6 8" id="KW-0472">Membrane</keyword>
<feature type="transmembrane region" description="Helical" evidence="8">
    <location>
        <begin position="121"/>
        <end position="140"/>
    </location>
</feature>
<keyword evidence="3" id="KW-1003">Cell membrane</keyword>
<evidence type="ECO:0000313" key="9">
    <source>
        <dbReference type="EMBL" id="GCE78441.1"/>
    </source>
</evidence>
<dbReference type="PANTHER" id="PTHR20855:SF3">
    <property type="entry name" value="LD03007P"/>
    <property type="match status" value="1"/>
</dbReference>
<name>A0A402DWB7_9CELL</name>
<organism evidence="9 10">
    <name type="scientific">Cellulomonas biazotea</name>
    <dbReference type="NCBI Taxonomy" id="1709"/>
    <lineage>
        <taxon>Bacteria</taxon>
        <taxon>Bacillati</taxon>
        <taxon>Actinomycetota</taxon>
        <taxon>Actinomycetes</taxon>
        <taxon>Micrococcales</taxon>
        <taxon>Cellulomonadaceae</taxon>
        <taxon>Cellulomonas</taxon>
    </lineage>
</organism>
<dbReference type="Pfam" id="PF03006">
    <property type="entry name" value="HlyIII"/>
    <property type="match status" value="1"/>
</dbReference>
<comment type="caution">
    <text evidence="9">The sequence shown here is derived from an EMBL/GenBank/DDBJ whole genome shotgun (WGS) entry which is preliminary data.</text>
</comment>
<evidence type="ECO:0000256" key="2">
    <source>
        <dbReference type="ARBA" id="ARBA00008488"/>
    </source>
</evidence>
<evidence type="ECO:0000256" key="3">
    <source>
        <dbReference type="ARBA" id="ARBA00022475"/>
    </source>
</evidence>
<keyword evidence="7" id="KW-0862">Zinc</keyword>
<feature type="transmembrane region" description="Helical" evidence="8">
    <location>
        <begin position="174"/>
        <end position="193"/>
    </location>
</feature>
<evidence type="ECO:0000256" key="7">
    <source>
        <dbReference type="PIRSR" id="PIRSR604254-1"/>
    </source>
</evidence>
<feature type="transmembrane region" description="Helical" evidence="8">
    <location>
        <begin position="27"/>
        <end position="45"/>
    </location>
</feature>
<feature type="transmembrane region" description="Helical" evidence="8">
    <location>
        <begin position="57"/>
        <end position="76"/>
    </location>
</feature>
<evidence type="ECO:0000313" key="10">
    <source>
        <dbReference type="Proteomes" id="UP000289954"/>
    </source>
</evidence>
<feature type="binding site" evidence="7">
    <location>
        <position position="210"/>
    </location>
    <ligand>
        <name>Zn(2+)</name>
        <dbReference type="ChEBI" id="CHEBI:29105"/>
    </ligand>
</feature>
<dbReference type="RefSeq" id="WP_165446868.1">
    <property type="nucleotide sequence ID" value="NZ_BIMR01000420.1"/>
</dbReference>
<feature type="binding site" evidence="7">
    <location>
        <position position="206"/>
    </location>
    <ligand>
        <name>Zn(2+)</name>
        <dbReference type="ChEBI" id="CHEBI:29105"/>
    </ligand>
</feature>
<keyword evidence="7" id="KW-0479">Metal-binding</keyword>
<dbReference type="Proteomes" id="UP000289954">
    <property type="component" value="Unassembled WGS sequence"/>
</dbReference>
<protein>
    <recommendedName>
        <fullName evidence="11">Hemolysin III</fullName>
    </recommendedName>
</protein>
<comment type="subcellular location">
    <subcellularLocation>
        <location evidence="1">Cell membrane</location>
        <topology evidence="1">Multi-pass membrane protein</topology>
    </subcellularLocation>
</comment>
<accession>A0A402DWB7</accession>
<evidence type="ECO:0000256" key="8">
    <source>
        <dbReference type="SAM" id="Phobius"/>
    </source>
</evidence>
<evidence type="ECO:0000256" key="1">
    <source>
        <dbReference type="ARBA" id="ARBA00004651"/>
    </source>
</evidence>
<keyword evidence="10" id="KW-1185">Reference proteome</keyword>
<feature type="transmembrane region" description="Helical" evidence="8">
    <location>
        <begin position="96"/>
        <end position="114"/>
    </location>
</feature>
<dbReference type="AlphaFoldDB" id="A0A402DWB7"/>
<evidence type="ECO:0000256" key="5">
    <source>
        <dbReference type="ARBA" id="ARBA00022989"/>
    </source>
</evidence>
<dbReference type="GO" id="GO:0140911">
    <property type="term" value="F:pore-forming activity"/>
    <property type="evidence" value="ECO:0007669"/>
    <property type="project" value="InterPro"/>
</dbReference>
<dbReference type="GO" id="GO:0046872">
    <property type="term" value="F:metal ion binding"/>
    <property type="evidence" value="ECO:0007669"/>
    <property type="project" value="UniProtKB-KW"/>
</dbReference>
<dbReference type="InterPro" id="IPR004254">
    <property type="entry name" value="AdipoR/HlyIII-related"/>
</dbReference>
<proteinExistence type="inferred from homology"/>